<gene>
    <name evidence="2" type="ORF">DEO23_06085</name>
</gene>
<evidence type="ECO:0000313" key="3">
    <source>
        <dbReference type="Proteomes" id="UP000245590"/>
    </source>
</evidence>
<feature type="transmembrane region" description="Helical" evidence="1">
    <location>
        <begin position="112"/>
        <end position="137"/>
    </location>
</feature>
<comment type="caution">
    <text evidence="2">The sequence shown here is derived from an EMBL/GenBank/DDBJ whole genome shotgun (WGS) entry which is preliminary data.</text>
</comment>
<feature type="transmembrane region" description="Helical" evidence="1">
    <location>
        <begin position="143"/>
        <end position="163"/>
    </location>
</feature>
<feature type="transmembrane region" description="Helical" evidence="1">
    <location>
        <begin position="195"/>
        <end position="220"/>
    </location>
</feature>
<evidence type="ECO:0000313" key="2">
    <source>
        <dbReference type="EMBL" id="PWH06527.1"/>
    </source>
</evidence>
<dbReference type="RefSeq" id="WP_109275120.1">
    <property type="nucleotide sequence ID" value="NZ_QFKX01000002.1"/>
</dbReference>
<keyword evidence="1" id="KW-0472">Membrane</keyword>
<feature type="transmembrane region" description="Helical" evidence="1">
    <location>
        <begin position="30"/>
        <end position="49"/>
    </location>
</feature>
<proteinExistence type="predicted"/>
<accession>A0A2U2RKX9</accession>
<keyword evidence="3" id="KW-1185">Reference proteome</keyword>
<feature type="transmembrane region" description="Helical" evidence="1">
    <location>
        <begin position="83"/>
        <end position="100"/>
    </location>
</feature>
<dbReference type="OrthoDB" id="4794175at2"/>
<feature type="transmembrane region" description="Helical" evidence="1">
    <location>
        <begin position="56"/>
        <end position="77"/>
    </location>
</feature>
<protein>
    <submittedName>
        <fullName evidence="2">Uncharacterized protein</fullName>
    </submittedName>
</protein>
<feature type="transmembrane region" description="Helical" evidence="1">
    <location>
        <begin position="227"/>
        <end position="248"/>
    </location>
</feature>
<sequence length="249" mass="24487">MTAAERAPLGAVLAVLLTLVTITGPASVPLMAGLMCVISALVGLGWADLLELPSPLGSRIVVVGTGAAAALLSILTVRGEEPLWSVVVACAVGIFAAFVHQMTRRERSELSASLTGTIGGVMLTGISATWVVAQAAATTPAQIGLLAASGAGLAVTLLVTAIGLPRLPRLLLAVLLGAGATTLVLHTVSGIGVPVAALIGIVLAIGASGVHLLLGSVLAAREPNPSLAVAGAPVATIGVVALLTLRLLG</sequence>
<reference evidence="2 3" key="1">
    <citation type="submission" date="2018-05" db="EMBL/GenBank/DDBJ databases">
        <title>Brachybacterium sp. M1HQ-2T, whole genome shotgun sequence.</title>
        <authorList>
            <person name="Tuo L."/>
        </authorList>
    </citation>
    <scope>NUCLEOTIDE SEQUENCE [LARGE SCALE GENOMIC DNA]</scope>
    <source>
        <strain evidence="2 3">M1HQ-2</strain>
    </source>
</reference>
<dbReference type="EMBL" id="QFKX01000002">
    <property type="protein sequence ID" value="PWH06527.1"/>
    <property type="molecule type" value="Genomic_DNA"/>
</dbReference>
<keyword evidence="1" id="KW-1133">Transmembrane helix</keyword>
<dbReference type="AlphaFoldDB" id="A0A2U2RKX9"/>
<organism evidence="2 3">
    <name type="scientific">Brachybacterium endophyticum</name>
    <dbReference type="NCBI Taxonomy" id="2182385"/>
    <lineage>
        <taxon>Bacteria</taxon>
        <taxon>Bacillati</taxon>
        <taxon>Actinomycetota</taxon>
        <taxon>Actinomycetes</taxon>
        <taxon>Micrococcales</taxon>
        <taxon>Dermabacteraceae</taxon>
        <taxon>Brachybacterium</taxon>
    </lineage>
</organism>
<keyword evidence="1" id="KW-0812">Transmembrane</keyword>
<feature type="transmembrane region" description="Helical" evidence="1">
    <location>
        <begin position="170"/>
        <end position="189"/>
    </location>
</feature>
<dbReference type="Proteomes" id="UP000245590">
    <property type="component" value="Unassembled WGS sequence"/>
</dbReference>
<evidence type="ECO:0000256" key="1">
    <source>
        <dbReference type="SAM" id="Phobius"/>
    </source>
</evidence>
<name>A0A2U2RKX9_9MICO</name>
<feature type="transmembrane region" description="Helical" evidence="1">
    <location>
        <begin position="7"/>
        <end position="24"/>
    </location>
</feature>